<name>A0AAW1RE43_9CHLO</name>
<feature type="region of interest" description="Disordered" evidence="1">
    <location>
        <begin position="1"/>
        <end position="26"/>
    </location>
</feature>
<dbReference type="AlphaFoldDB" id="A0AAW1RE43"/>
<keyword evidence="3" id="KW-1185">Reference proteome</keyword>
<gene>
    <name evidence="2" type="ORF">WJX81_008167</name>
</gene>
<evidence type="ECO:0000313" key="2">
    <source>
        <dbReference type="EMBL" id="KAK9831467.1"/>
    </source>
</evidence>
<dbReference type="EMBL" id="JALJOU010000046">
    <property type="protein sequence ID" value="KAK9831467.1"/>
    <property type="molecule type" value="Genomic_DNA"/>
</dbReference>
<evidence type="ECO:0000256" key="1">
    <source>
        <dbReference type="SAM" id="MobiDB-lite"/>
    </source>
</evidence>
<organism evidence="2 3">
    <name type="scientific">Elliptochloris bilobata</name>
    <dbReference type="NCBI Taxonomy" id="381761"/>
    <lineage>
        <taxon>Eukaryota</taxon>
        <taxon>Viridiplantae</taxon>
        <taxon>Chlorophyta</taxon>
        <taxon>core chlorophytes</taxon>
        <taxon>Trebouxiophyceae</taxon>
        <taxon>Trebouxiophyceae incertae sedis</taxon>
        <taxon>Elliptochloris clade</taxon>
        <taxon>Elliptochloris</taxon>
    </lineage>
</organism>
<proteinExistence type="predicted"/>
<accession>A0AAW1RE43</accession>
<sequence>MLSSPFRRAEPQSPKREVTLRERHASSAPRVVVPHAPQLVATKLTTWYSQPGVVTWPPAERACELGSSAN</sequence>
<dbReference type="Proteomes" id="UP001445335">
    <property type="component" value="Unassembled WGS sequence"/>
</dbReference>
<comment type="caution">
    <text evidence="2">The sequence shown here is derived from an EMBL/GenBank/DDBJ whole genome shotgun (WGS) entry which is preliminary data.</text>
</comment>
<evidence type="ECO:0000313" key="3">
    <source>
        <dbReference type="Proteomes" id="UP001445335"/>
    </source>
</evidence>
<feature type="compositionally biased region" description="Basic and acidic residues" evidence="1">
    <location>
        <begin position="7"/>
        <end position="25"/>
    </location>
</feature>
<reference evidence="2 3" key="1">
    <citation type="journal article" date="2024" name="Nat. Commun.">
        <title>Phylogenomics reveals the evolutionary origins of lichenization in chlorophyte algae.</title>
        <authorList>
            <person name="Puginier C."/>
            <person name="Libourel C."/>
            <person name="Otte J."/>
            <person name="Skaloud P."/>
            <person name="Haon M."/>
            <person name="Grisel S."/>
            <person name="Petersen M."/>
            <person name="Berrin J.G."/>
            <person name="Delaux P.M."/>
            <person name="Dal Grande F."/>
            <person name="Keller J."/>
        </authorList>
    </citation>
    <scope>NUCLEOTIDE SEQUENCE [LARGE SCALE GENOMIC DNA]</scope>
    <source>
        <strain evidence="2 3">SAG 245.80</strain>
    </source>
</reference>
<protein>
    <submittedName>
        <fullName evidence="2">Uncharacterized protein</fullName>
    </submittedName>
</protein>